<dbReference type="GO" id="GO:0003723">
    <property type="term" value="F:RNA binding"/>
    <property type="evidence" value="ECO:0007669"/>
    <property type="project" value="TreeGrafter"/>
</dbReference>
<dbReference type="Proteomes" id="UP000594454">
    <property type="component" value="Chromosome 1"/>
</dbReference>
<dbReference type="OMA" id="MFYRLRV"/>
<evidence type="ECO:0000259" key="7">
    <source>
        <dbReference type="SMART" id="SM00581"/>
    </source>
</evidence>
<dbReference type="FunCoup" id="A0A7R8UAJ8">
    <property type="interactions" value="94"/>
</dbReference>
<evidence type="ECO:0000256" key="4">
    <source>
        <dbReference type="ARBA" id="ARBA00022833"/>
    </source>
</evidence>
<sequence>MKGDQSLRPLNKVQKRLSGDAASDSDCEVMEPDISVIELDDTAEDPDVTITESNKDEEIVDLDECDTTEQGEIVDDEVNPNKSPEPGGEVILTVTFGDKSKYDCLRDHVRNALQKCMEERSIQAETIEEDQELRLKLVEQQDVDDGTDLIFAIDRTPASKPEISAIPSYKRSVREVFNDEKKKEVNEDECPSLKRMSLCFNCSGSHALKDCPQPKNHQRINKAKKMLYATKTERYHVDIEQRYAHIKPGRISDALRKAMGLKKHEIPPFIYKMRILGYPPGWLEDAKVSHSGITLFDSEGRQVQESDDEEGELSEDKHKYDVRKIISFPGFNCQAEPGTIEDHRMPPMLPEDRKEKFIESLGGNIIKGYKRKKLKNLQADSEKIVESAETVDMEIENEVVQPPIADLPLQLPLPFPGINQPPPPPLPSKDSSPPPPPPPECLPPGTPPPESDGLSKQRRRSPTLEDLEAEQSAILKALETSGTLMDTNTDDSLIDEILELRNEEERTESPLTANDDTQTTLSSIQSNENAAELATASQQSEGKPSEFSPQLPDMPNRKSFVLGTPVLKFSSYDKLPTGEKFSVGVSDVINFENLPDSTGKYENMVKVIEKVRRAVQKSNEEN</sequence>
<dbReference type="InterPro" id="IPR052115">
    <property type="entry name" value="NEXT_complex_subunit_ZCCHC8"/>
</dbReference>
<reference evidence="8 9" key="1">
    <citation type="submission" date="2020-11" db="EMBL/GenBank/DDBJ databases">
        <authorList>
            <person name="Wallbank WR R."/>
            <person name="Pardo Diaz C."/>
            <person name="Kozak K."/>
            <person name="Martin S."/>
            <person name="Jiggins C."/>
            <person name="Moest M."/>
            <person name="Warren A I."/>
            <person name="Generalovic N T."/>
            <person name="Byers J.R.P. K."/>
            <person name="Montejo-Kovacevich G."/>
            <person name="Yen C E."/>
        </authorList>
    </citation>
    <scope>NUCLEOTIDE SEQUENCE [LARGE SCALE GENOMIC DNA]</scope>
</reference>
<evidence type="ECO:0000256" key="1">
    <source>
        <dbReference type="ARBA" id="ARBA00004123"/>
    </source>
</evidence>
<feature type="compositionally biased region" description="Pro residues" evidence="6">
    <location>
        <begin position="411"/>
        <end position="450"/>
    </location>
</feature>
<evidence type="ECO:0000313" key="8">
    <source>
        <dbReference type="EMBL" id="CAD7077165.1"/>
    </source>
</evidence>
<evidence type="ECO:0000256" key="6">
    <source>
        <dbReference type="SAM" id="MobiDB-lite"/>
    </source>
</evidence>
<dbReference type="InterPro" id="IPR006568">
    <property type="entry name" value="PSP_pro-rich"/>
</dbReference>
<comment type="subcellular location">
    <subcellularLocation>
        <location evidence="1">Nucleus</location>
    </subcellularLocation>
</comment>
<evidence type="ECO:0000256" key="3">
    <source>
        <dbReference type="ARBA" id="ARBA00022771"/>
    </source>
</evidence>
<proteinExistence type="predicted"/>
<keyword evidence="3" id="KW-0863">Zinc-finger</keyword>
<gene>
    <name evidence="8" type="ORF">HERILL_LOCUS536</name>
</gene>
<dbReference type="EMBL" id="LR899009">
    <property type="protein sequence ID" value="CAD7077165.1"/>
    <property type="molecule type" value="Genomic_DNA"/>
</dbReference>
<keyword evidence="5" id="KW-0539">Nucleus</keyword>
<evidence type="ECO:0000256" key="2">
    <source>
        <dbReference type="ARBA" id="ARBA00022723"/>
    </source>
</evidence>
<name>A0A7R8UAJ8_HERIL</name>
<evidence type="ECO:0000256" key="5">
    <source>
        <dbReference type="ARBA" id="ARBA00023242"/>
    </source>
</evidence>
<keyword evidence="9" id="KW-1185">Reference proteome</keyword>
<keyword evidence="4" id="KW-0862">Zinc</keyword>
<dbReference type="OrthoDB" id="8026949at2759"/>
<protein>
    <recommendedName>
        <fullName evidence="7">PSP proline-rich domain-containing protein</fullName>
    </recommendedName>
</protein>
<feature type="compositionally biased region" description="Polar residues" evidence="6">
    <location>
        <begin position="509"/>
        <end position="542"/>
    </location>
</feature>
<dbReference type="Pfam" id="PF04046">
    <property type="entry name" value="PSP"/>
    <property type="match status" value="1"/>
</dbReference>
<dbReference type="PANTHER" id="PTHR13316:SF0">
    <property type="entry name" value="ZINC FINGER CCHC DOMAIN-CONTAINING PROTEIN 8"/>
    <property type="match status" value="1"/>
</dbReference>
<dbReference type="SMART" id="SM00581">
    <property type="entry name" value="PSP"/>
    <property type="match status" value="1"/>
</dbReference>
<accession>A0A7R8UAJ8</accession>
<dbReference type="AlphaFoldDB" id="A0A7R8UAJ8"/>
<organism evidence="8 9">
    <name type="scientific">Hermetia illucens</name>
    <name type="common">Black soldier fly</name>
    <dbReference type="NCBI Taxonomy" id="343691"/>
    <lineage>
        <taxon>Eukaryota</taxon>
        <taxon>Metazoa</taxon>
        <taxon>Ecdysozoa</taxon>
        <taxon>Arthropoda</taxon>
        <taxon>Hexapoda</taxon>
        <taxon>Insecta</taxon>
        <taxon>Pterygota</taxon>
        <taxon>Neoptera</taxon>
        <taxon>Endopterygota</taxon>
        <taxon>Diptera</taxon>
        <taxon>Brachycera</taxon>
        <taxon>Stratiomyomorpha</taxon>
        <taxon>Stratiomyidae</taxon>
        <taxon>Hermetiinae</taxon>
        <taxon>Hermetia</taxon>
    </lineage>
</organism>
<feature type="domain" description="PSP proline-rich" evidence="7">
    <location>
        <begin position="243"/>
        <end position="295"/>
    </location>
</feature>
<dbReference type="GO" id="GO:0008270">
    <property type="term" value="F:zinc ion binding"/>
    <property type="evidence" value="ECO:0007669"/>
    <property type="project" value="UniProtKB-KW"/>
</dbReference>
<dbReference type="GO" id="GO:0071013">
    <property type="term" value="C:catalytic step 2 spliceosome"/>
    <property type="evidence" value="ECO:0007669"/>
    <property type="project" value="TreeGrafter"/>
</dbReference>
<keyword evidence="2" id="KW-0479">Metal-binding</keyword>
<dbReference type="PANTHER" id="PTHR13316">
    <property type="entry name" value="ZINC FINGER, CCHC DOMAIN CONTAINING 8"/>
    <property type="match status" value="1"/>
</dbReference>
<evidence type="ECO:0000313" key="9">
    <source>
        <dbReference type="Proteomes" id="UP000594454"/>
    </source>
</evidence>
<dbReference type="InParanoid" id="A0A7R8UAJ8"/>
<feature type="region of interest" description="Disordered" evidence="6">
    <location>
        <begin position="1"/>
        <end position="26"/>
    </location>
</feature>
<feature type="region of interest" description="Disordered" evidence="6">
    <location>
        <begin position="408"/>
        <end position="473"/>
    </location>
</feature>
<feature type="region of interest" description="Disordered" evidence="6">
    <location>
        <begin position="501"/>
        <end position="558"/>
    </location>
</feature>